<dbReference type="SMART" id="SM00507">
    <property type="entry name" value="HNHc"/>
    <property type="match status" value="1"/>
</dbReference>
<dbReference type="GO" id="GO:0003676">
    <property type="term" value="F:nucleic acid binding"/>
    <property type="evidence" value="ECO:0007669"/>
    <property type="project" value="InterPro"/>
</dbReference>
<protein>
    <recommendedName>
        <fullName evidence="3">HNH nuclease domain-containing protein</fullName>
    </recommendedName>
</protein>
<dbReference type="GO" id="GO:0008270">
    <property type="term" value="F:zinc ion binding"/>
    <property type="evidence" value="ECO:0007669"/>
    <property type="project" value="InterPro"/>
</dbReference>
<feature type="domain" description="HNH nuclease" evidence="3">
    <location>
        <begin position="313"/>
        <end position="364"/>
    </location>
</feature>
<proteinExistence type="inferred from homology"/>
<evidence type="ECO:0000259" key="3">
    <source>
        <dbReference type="SMART" id="SM00507"/>
    </source>
</evidence>
<feature type="region of interest" description="Disordered" evidence="2">
    <location>
        <begin position="389"/>
        <end position="413"/>
    </location>
</feature>
<dbReference type="InterPro" id="IPR003870">
    <property type="entry name" value="DUF222"/>
</dbReference>
<evidence type="ECO:0000313" key="4">
    <source>
        <dbReference type="EMBL" id="ODQ87156.1"/>
    </source>
</evidence>
<reference evidence="5" key="1">
    <citation type="submission" date="2016-09" db="EMBL/GenBank/DDBJ databases">
        <authorList>
            <person name="Greninger A.L."/>
            <person name="Jerome K.R."/>
            <person name="Mcnair B."/>
            <person name="Wallis C."/>
            <person name="Fang F."/>
        </authorList>
    </citation>
    <scope>NUCLEOTIDE SEQUENCE [LARGE SCALE GENOMIC DNA]</scope>
    <source>
        <strain evidence="5">M6</strain>
    </source>
</reference>
<dbReference type="AlphaFoldDB" id="A0A1E3RB69"/>
<sequence>MSSTAADAETPVMSQRERMDACFARLEELSAQRNAIDGQIVALVAEVTRDGLWAGTGAKTVKGLVAWKLGMSDATAGSVAAAAQRYDEFPRCTTALCEGRLSLDQVGVIAAHAGAGSDDHYAELASVATVRQLRKAISVEIKPEPDKEPQEQYSFSKTVGEHTTTYRITVPNVEAAKVDAALGSYREALINDYRRDHGSDTVDDPESPSFDASGLYVRQTGHTEPRFPTLTDAFLQMVQTAWDAEVARRPHGQHTTVIVHLDVDKRAGWVHAGPALSDADRQLLLCDSDCEVWLEQRGQVIGAGRATRVISRRLRRALEYRDRACVVPGCGSTRGLHAHHIVHWEDGGPTELWNLVLVCPHHHREHHRGRITITGPADRLVVTDESGRALTNKSLARPPTEPPPAVGPWRGPLGERAQWRCYTPFEPQPPPPSPN</sequence>
<dbReference type="GO" id="GO:0004519">
    <property type="term" value="F:endonuclease activity"/>
    <property type="evidence" value="ECO:0007669"/>
    <property type="project" value="InterPro"/>
</dbReference>
<dbReference type="STRING" id="1776.BHQ18_24655"/>
<keyword evidence="5" id="KW-1185">Reference proteome</keyword>
<comment type="similarity">
    <text evidence="1">Belongs to the Rv1128c/1148c/1588c/1702c/1945/3466 family.</text>
</comment>
<dbReference type="InterPro" id="IPR003615">
    <property type="entry name" value="HNH_nuc"/>
</dbReference>
<gene>
    <name evidence="4" type="ORF">BHQ18_24655</name>
</gene>
<dbReference type="Gene3D" id="1.10.30.50">
    <property type="match status" value="1"/>
</dbReference>
<accession>A0A1E3RB69</accession>
<dbReference type="Pfam" id="PF02720">
    <property type="entry name" value="DUF222"/>
    <property type="match status" value="1"/>
</dbReference>
<dbReference type="Pfam" id="PF01844">
    <property type="entry name" value="HNH"/>
    <property type="match status" value="1"/>
</dbReference>
<dbReference type="RefSeq" id="WP_069416287.1">
    <property type="nucleotide sequence ID" value="NZ_JACKUL010000009.1"/>
</dbReference>
<dbReference type="EMBL" id="MIHA01000024">
    <property type="protein sequence ID" value="ODQ87156.1"/>
    <property type="molecule type" value="Genomic_DNA"/>
</dbReference>
<dbReference type="InterPro" id="IPR002711">
    <property type="entry name" value="HNH"/>
</dbReference>
<dbReference type="Proteomes" id="UP000094053">
    <property type="component" value="Unassembled WGS sequence"/>
</dbReference>
<evidence type="ECO:0000256" key="1">
    <source>
        <dbReference type="ARBA" id="ARBA00023450"/>
    </source>
</evidence>
<dbReference type="CDD" id="cd00085">
    <property type="entry name" value="HNHc"/>
    <property type="match status" value="1"/>
</dbReference>
<comment type="caution">
    <text evidence="4">The sequence shown here is derived from an EMBL/GenBank/DDBJ whole genome shotgun (WGS) entry which is preliminary data.</text>
</comment>
<evidence type="ECO:0000256" key="2">
    <source>
        <dbReference type="SAM" id="MobiDB-lite"/>
    </source>
</evidence>
<evidence type="ECO:0000313" key="5">
    <source>
        <dbReference type="Proteomes" id="UP000094053"/>
    </source>
</evidence>
<name>A0A1E3RB69_MYCFV</name>
<organism evidence="4 5">
    <name type="scientific">Mycolicibacterium flavescens</name>
    <name type="common">Mycobacterium flavescens</name>
    <dbReference type="NCBI Taxonomy" id="1776"/>
    <lineage>
        <taxon>Bacteria</taxon>
        <taxon>Bacillati</taxon>
        <taxon>Actinomycetota</taxon>
        <taxon>Actinomycetes</taxon>
        <taxon>Mycobacteriales</taxon>
        <taxon>Mycobacteriaceae</taxon>
        <taxon>Mycolicibacterium</taxon>
    </lineage>
</organism>
<dbReference type="OrthoDB" id="4752861at2"/>